<protein>
    <recommendedName>
        <fullName evidence="1">Cyanophage baseplate Pam3 plug gp18 domain-containing protein</fullName>
    </recommendedName>
</protein>
<evidence type="ECO:0000313" key="2">
    <source>
        <dbReference type="EMBL" id="TCK68110.1"/>
    </source>
</evidence>
<dbReference type="InterPro" id="IPR054252">
    <property type="entry name" value="Pam3_gp18"/>
</dbReference>
<name>A0A4R1KU81_9PAST</name>
<comment type="caution">
    <text evidence="2">The sequence shown here is derived from an EMBL/GenBank/DDBJ whole genome shotgun (WGS) entry which is preliminary data.</text>
</comment>
<dbReference type="Pfam" id="PF22479">
    <property type="entry name" value="Pam3_gp18"/>
    <property type="match status" value="1"/>
</dbReference>
<gene>
    <name evidence="2" type="ORF">EV692_1809</name>
</gene>
<accession>A0A4R1KU81</accession>
<reference evidence="2 3" key="1">
    <citation type="submission" date="2019-03" db="EMBL/GenBank/DDBJ databases">
        <title>Genomic Encyclopedia of Type Strains, Phase IV (KMG-IV): sequencing the most valuable type-strain genomes for metagenomic binning, comparative biology and taxonomic classification.</title>
        <authorList>
            <person name="Goeker M."/>
        </authorList>
    </citation>
    <scope>NUCLEOTIDE SEQUENCE [LARGE SCALE GENOMIC DNA]</scope>
    <source>
        <strain evidence="2 3">DSM 10053</strain>
    </source>
</reference>
<sequence length="105" mass="12201">MTETTLHQIPVSNAPYQEQTFAFNDLKIRLTLRWNSIGEFWAMDVYETIAQKQICQGVSLVVGVPILWHSTQPYYFLLTDEYGANLDPMSYTDLGSRYLLYIVEK</sequence>
<evidence type="ECO:0000259" key="1">
    <source>
        <dbReference type="Pfam" id="PF22479"/>
    </source>
</evidence>
<dbReference type="EMBL" id="SMGJ01000006">
    <property type="protein sequence ID" value="TCK68110.1"/>
    <property type="molecule type" value="Genomic_DNA"/>
</dbReference>
<feature type="domain" description="Cyanophage baseplate Pam3 plug gp18" evidence="1">
    <location>
        <begin position="7"/>
        <end position="104"/>
    </location>
</feature>
<organism evidence="2 3">
    <name type="scientific">Lonepinella koalarum</name>
    <dbReference type="NCBI Taxonomy" id="53417"/>
    <lineage>
        <taxon>Bacteria</taxon>
        <taxon>Pseudomonadati</taxon>
        <taxon>Pseudomonadota</taxon>
        <taxon>Gammaproteobacteria</taxon>
        <taxon>Pasteurellales</taxon>
        <taxon>Pasteurellaceae</taxon>
        <taxon>Lonepinella</taxon>
    </lineage>
</organism>
<keyword evidence="3" id="KW-1185">Reference proteome</keyword>
<dbReference type="Proteomes" id="UP000295496">
    <property type="component" value="Unassembled WGS sequence"/>
</dbReference>
<evidence type="ECO:0000313" key="3">
    <source>
        <dbReference type="Proteomes" id="UP000295496"/>
    </source>
</evidence>
<dbReference type="RefSeq" id="WP_132302400.1">
    <property type="nucleotide sequence ID" value="NZ_CP170642.1"/>
</dbReference>
<dbReference type="AlphaFoldDB" id="A0A4R1KU81"/>
<proteinExistence type="predicted"/>